<gene>
    <name evidence="16" type="primary">polA</name>
    <name evidence="20" type="ORF">CUN48_01585</name>
</gene>
<keyword evidence="7" id="KW-0540">Nuclease</keyword>
<dbReference type="FunFam" id="1.20.1060.10:FF:000001">
    <property type="entry name" value="DNA polymerase I"/>
    <property type="match status" value="1"/>
</dbReference>
<dbReference type="AlphaFoldDB" id="A0A2M8QG37"/>
<comment type="function">
    <text evidence="16">In addition to polymerase activity, this DNA polymerase exhibits 3'-5' and 5'-3' exonuclease activity.</text>
</comment>
<comment type="similarity">
    <text evidence="1 16">Belongs to the DNA polymerase type-A family.</text>
</comment>
<dbReference type="Pfam" id="PF01367">
    <property type="entry name" value="5_3_exonuc"/>
    <property type="match status" value="1"/>
</dbReference>
<evidence type="ECO:0000256" key="12">
    <source>
        <dbReference type="ARBA" id="ARBA00023125"/>
    </source>
</evidence>
<feature type="domain" description="DNA-directed DNA polymerase family A palm" evidence="19">
    <location>
        <begin position="710"/>
        <end position="918"/>
    </location>
</feature>
<dbReference type="SUPFAM" id="SSF88723">
    <property type="entry name" value="PIN domain-like"/>
    <property type="match status" value="1"/>
</dbReference>
<organism evidence="20 21">
    <name type="scientific">Candidatus Thermofonsia Clade 3 bacterium</name>
    <dbReference type="NCBI Taxonomy" id="2364212"/>
    <lineage>
        <taxon>Bacteria</taxon>
        <taxon>Bacillati</taxon>
        <taxon>Chloroflexota</taxon>
        <taxon>Candidatus Thermofontia</taxon>
        <taxon>Candidatus Thermofonsia Clade 3</taxon>
    </lineage>
</organism>
<dbReference type="Gene3D" id="3.40.50.1010">
    <property type="entry name" value="5'-nuclease"/>
    <property type="match status" value="1"/>
</dbReference>
<accession>A0A2M8QG37</accession>
<protein>
    <recommendedName>
        <fullName evidence="3 15">DNA polymerase I</fullName>
        <ecNumber evidence="2 15">2.7.7.7</ecNumber>
    </recommendedName>
</protein>
<comment type="caution">
    <text evidence="20">The sequence shown here is derived from an EMBL/GenBank/DDBJ whole genome shotgun (WGS) entry which is preliminary data.</text>
</comment>
<keyword evidence="6 16" id="KW-0235">DNA replication</keyword>
<evidence type="ECO:0000256" key="9">
    <source>
        <dbReference type="ARBA" id="ARBA00022801"/>
    </source>
</evidence>
<dbReference type="InterPro" id="IPR036397">
    <property type="entry name" value="RNaseH_sf"/>
</dbReference>
<reference evidence="20 21" key="1">
    <citation type="submission" date="2017-11" db="EMBL/GenBank/DDBJ databases">
        <title>Evolution of Phototrophy in the Chloroflexi Phylum Driven by Horizontal Gene Transfer.</title>
        <authorList>
            <person name="Ward L.M."/>
            <person name="Hemp J."/>
            <person name="Shih P.M."/>
            <person name="Mcglynn S.E."/>
            <person name="Fischer W."/>
        </authorList>
    </citation>
    <scope>NUCLEOTIDE SEQUENCE [LARGE SCALE GENOMIC DNA]</scope>
    <source>
        <strain evidence="20">JP3_7</strain>
    </source>
</reference>
<comment type="catalytic activity">
    <reaction evidence="14 16">
        <text>DNA(n) + a 2'-deoxyribonucleoside 5'-triphosphate = DNA(n+1) + diphosphate</text>
        <dbReference type="Rhea" id="RHEA:22508"/>
        <dbReference type="Rhea" id="RHEA-COMP:17339"/>
        <dbReference type="Rhea" id="RHEA-COMP:17340"/>
        <dbReference type="ChEBI" id="CHEBI:33019"/>
        <dbReference type="ChEBI" id="CHEBI:61560"/>
        <dbReference type="ChEBI" id="CHEBI:173112"/>
        <dbReference type="EC" id="2.7.7.7"/>
    </reaction>
</comment>
<dbReference type="InterPro" id="IPR012337">
    <property type="entry name" value="RNaseH-like_sf"/>
</dbReference>
<keyword evidence="8 16" id="KW-0227">DNA damage</keyword>
<dbReference type="CDD" id="cd09898">
    <property type="entry name" value="H3TH_53EXO"/>
    <property type="match status" value="1"/>
</dbReference>
<dbReference type="FunFam" id="1.10.150.20:FF:000002">
    <property type="entry name" value="DNA polymerase I"/>
    <property type="match status" value="1"/>
</dbReference>
<dbReference type="InterPro" id="IPR020046">
    <property type="entry name" value="5-3_exonucl_a-hlix_arch_N"/>
</dbReference>
<dbReference type="GO" id="GO:0008408">
    <property type="term" value="F:3'-5' exonuclease activity"/>
    <property type="evidence" value="ECO:0007669"/>
    <property type="project" value="UniProtKB-UniRule"/>
</dbReference>
<dbReference type="CDD" id="cd08637">
    <property type="entry name" value="DNA_pol_A_pol_I_C"/>
    <property type="match status" value="1"/>
</dbReference>
<evidence type="ECO:0000256" key="7">
    <source>
        <dbReference type="ARBA" id="ARBA00022722"/>
    </source>
</evidence>
<dbReference type="CDD" id="cd06139">
    <property type="entry name" value="DNA_polA_I_Ecoli_like_exo"/>
    <property type="match status" value="1"/>
</dbReference>
<dbReference type="SMART" id="SM00482">
    <property type="entry name" value="POLAc"/>
    <property type="match status" value="1"/>
</dbReference>
<evidence type="ECO:0000256" key="3">
    <source>
        <dbReference type="ARBA" id="ARBA00020311"/>
    </source>
</evidence>
<evidence type="ECO:0000256" key="2">
    <source>
        <dbReference type="ARBA" id="ARBA00012417"/>
    </source>
</evidence>
<dbReference type="InterPro" id="IPR002562">
    <property type="entry name" value="3'-5'_exonuclease_dom"/>
</dbReference>
<dbReference type="Pfam" id="PF01612">
    <property type="entry name" value="DNA_pol_A_exo1"/>
    <property type="match status" value="1"/>
</dbReference>
<feature type="domain" description="5'-3' exonuclease" evidence="18">
    <location>
        <begin position="7"/>
        <end position="281"/>
    </location>
</feature>
<dbReference type="SUPFAM" id="SSF56672">
    <property type="entry name" value="DNA/RNA polymerases"/>
    <property type="match status" value="1"/>
</dbReference>
<dbReference type="PANTHER" id="PTHR10133">
    <property type="entry name" value="DNA POLYMERASE I"/>
    <property type="match status" value="1"/>
</dbReference>
<dbReference type="PROSITE" id="PS00447">
    <property type="entry name" value="DNA_POLYMERASE_A"/>
    <property type="match status" value="1"/>
</dbReference>
<dbReference type="PANTHER" id="PTHR10133:SF27">
    <property type="entry name" value="DNA POLYMERASE NU"/>
    <property type="match status" value="1"/>
</dbReference>
<keyword evidence="9 16" id="KW-0378">Hydrolase</keyword>
<evidence type="ECO:0000256" key="1">
    <source>
        <dbReference type="ARBA" id="ARBA00007705"/>
    </source>
</evidence>
<dbReference type="InterPro" id="IPR020045">
    <property type="entry name" value="DNA_polI_H3TH"/>
</dbReference>
<evidence type="ECO:0000256" key="5">
    <source>
        <dbReference type="ARBA" id="ARBA00022695"/>
    </source>
</evidence>
<feature type="domain" description="3'-5' exonuclease" evidence="17">
    <location>
        <begin position="346"/>
        <end position="540"/>
    </location>
</feature>
<sequence>MAHANGRKPRLLLLDGHSLAYRAFFVVYPPNRPDTGLAQLSITNERGEKEFTGVVYTFANMLLRVWNEQQPDYIAAAFDVGATFRDAIYPEYKSTRQKSPETLEEQVTRIQHLLKTFDIPIFTAEGFEADDVLGTLARRAAGEGMEVMIVTGDRDALQLVSPAVKVLTSRQRFEDTILYDEALVESTYGVRPDQLIDYKALVGDASDNIPGVRGIGEKTAQALLQQYGTLDGIYAHLDAIAPKRVRGALEAGRDAAYLSRQLAAIRTDLPLDVNWDACAAQFDYQRVLSLFRELRFESLIKRIPQAPAAAEVADAGDDAAPAQLSMFDASAEQPPTHFVPRTPTRARLVDSDGAYKALLAALNDARRIAFDTETTDADPLRGELIGLSFCVREGEGWYLPCVAHTASVDGDKAPPWHLDPTSPKFEPVVLALQRREVELIAHNAKFDLEVLRGVGVTLDKPVFDTMIAQFLCDPGGRALGLKQMAFNYFGWQMTEIGELIGRGKRQITMREVPIEHVAAYAAADADATYRLRDVLEPMLRERNQERLFYEVEGPLIPVLVDMEMAGVALDVKYLGELSGEITERLRDLEKRIYNVAGIVFNINSTKQLSDVLFGKLGLPTQGLRKTEAGGFSTAADVLDGLRDQHEIVPLILEHRELSKLQGTYVNALPKLINPKTGRLHTDFNQTGAVTGRLSSSNPNLQNIPAKTEMGRRVRKAFIPRKGWRLISADYSQVELRILAHLADDPTLKEAFANNEDIHATTAAAIYDVPLRDVTPMQRSNAKRINFGIAYGMGAFALAANTGMTQAEAQEFINRYFARFPRVRDWLEATKRHAAERGYVETVLGRRRYFPELTSRTSPEPVRRRAEREAINHPVQGSAADIMKIAMINVHRKLREGGYQARMTLQVHDELVFDCPPNELAPLCALIKREMESAYRLSVPLRADIAAGKNWDEVEAVS</sequence>
<dbReference type="SMART" id="SM00474">
    <property type="entry name" value="35EXOc"/>
    <property type="match status" value="1"/>
</dbReference>
<dbReference type="Pfam" id="PF02739">
    <property type="entry name" value="5_3_exonuc_N"/>
    <property type="match status" value="1"/>
</dbReference>
<keyword evidence="12 16" id="KW-0238">DNA-binding</keyword>
<dbReference type="SUPFAM" id="SSF47807">
    <property type="entry name" value="5' to 3' exonuclease, C-terminal subdomain"/>
    <property type="match status" value="1"/>
</dbReference>
<evidence type="ECO:0000256" key="4">
    <source>
        <dbReference type="ARBA" id="ARBA00022679"/>
    </source>
</evidence>
<dbReference type="NCBIfam" id="TIGR00593">
    <property type="entry name" value="pola"/>
    <property type="match status" value="1"/>
</dbReference>
<dbReference type="SMART" id="SM00279">
    <property type="entry name" value="HhH2"/>
    <property type="match status" value="1"/>
</dbReference>
<dbReference type="GO" id="GO:0006302">
    <property type="term" value="P:double-strand break repair"/>
    <property type="evidence" value="ECO:0007669"/>
    <property type="project" value="TreeGrafter"/>
</dbReference>
<dbReference type="Gene3D" id="3.30.420.10">
    <property type="entry name" value="Ribonuclease H-like superfamily/Ribonuclease H"/>
    <property type="match status" value="1"/>
</dbReference>
<dbReference type="SUPFAM" id="SSF53098">
    <property type="entry name" value="Ribonuclease H-like"/>
    <property type="match status" value="1"/>
</dbReference>
<evidence type="ECO:0000256" key="16">
    <source>
        <dbReference type="RuleBase" id="RU004460"/>
    </source>
</evidence>
<dbReference type="NCBIfam" id="NF004397">
    <property type="entry name" value="PRK05755.1"/>
    <property type="match status" value="1"/>
</dbReference>
<dbReference type="Gene3D" id="1.20.1060.10">
    <property type="entry name" value="Taq DNA Polymerase, Chain T, domain 4"/>
    <property type="match status" value="1"/>
</dbReference>
<evidence type="ECO:0000313" key="20">
    <source>
        <dbReference type="EMBL" id="PJF48767.1"/>
    </source>
</evidence>
<dbReference type="InterPro" id="IPR002298">
    <property type="entry name" value="DNA_polymerase_A"/>
</dbReference>
<dbReference type="InterPro" id="IPR029060">
    <property type="entry name" value="PIN-like_dom_sf"/>
</dbReference>
<dbReference type="Gene3D" id="1.10.150.20">
    <property type="entry name" value="5' to 3' exonuclease, C-terminal subdomain"/>
    <property type="match status" value="2"/>
</dbReference>
<dbReference type="CDD" id="cd09859">
    <property type="entry name" value="PIN_53EXO"/>
    <property type="match status" value="1"/>
</dbReference>
<dbReference type="EC" id="2.7.7.7" evidence="2 15"/>
<dbReference type="Proteomes" id="UP000230790">
    <property type="component" value="Unassembled WGS sequence"/>
</dbReference>
<keyword evidence="4 16" id="KW-0808">Transferase</keyword>
<dbReference type="PRINTS" id="PR00868">
    <property type="entry name" value="DNAPOLI"/>
</dbReference>
<evidence type="ECO:0000256" key="10">
    <source>
        <dbReference type="ARBA" id="ARBA00022839"/>
    </source>
</evidence>
<evidence type="ECO:0000259" key="17">
    <source>
        <dbReference type="SMART" id="SM00474"/>
    </source>
</evidence>
<dbReference type="SMART" id="SM00475">
    <property type="entry name" value="53EXOc"/>
    <property type="match status" value="1"/>
</dbReference>
<dbReference type="InterPro" id="IPR036279">
    <property type="entry name" value="5-3_exonuclease_C_sf"/>
</dbReference>
<evidence type="ECO:0000256" key="15">
    <source>
        <dbReference type="NCBIfam" id="TIGR00593"/>
    </source>
</evidence>
<dbReference type="InterPro" id="IPR001098">
    <property type="entry name" value="DNA-dir_DNA_pol_A_palm_dom"/>
</dbReference>
<dbReference type="InterPro" id="IPR019760">
    <property type="entry name" value="DNA-dir_DNA_pol_A_CS"/>
</dbReference>
<dbReference type="InterPro" id="IPR008918">
    <property type="entry name" value="HhH2"/>
</dbReference>
<dbReference type="InterPro" id="IPR002421">
    <property type="entry name" value="5-3_exonuclease"/>
</dbReference>
<dbReference type="Pfam" id="PF00476">
    <property type="entry name" value="DNA_pol_A"/>
    <property type="match status" value="1"/>
</dbReference>
<dbReference type="GO" id="GO:0006261">
    <property type="term" value="P:DNA-templated DNA replication"/>
    <property type="evidence" value="ECO:0007669"/>
    <property type="project" value="UniProtKB-UniRule"/>
</dbReference>
<evidence type="ECO:0000256" key="14">
    <source>
        <dbReference type="ARBA" id="ARBA00049244"/>
    </source>
</evidence>
<name>A0A2M8QG37_9CHLR</name>
<evidence type="ECO:0000259" key="18">
    <source>
        <dbReference type="SMART" id="SM00475"/>
    </source>
</evidence>
<dbReference type="FunFam" id="1.10.150.20:FF:000003">
    <property type="entry name" value="DNA polymerase I"/>
    <property type="match status" value="1"/>
</dbReference>
<evidence type="ECO:0000256" key="11">
    <source>
        <dbReference type="ARBA" id="ARBA00022932"/>
    </source>
</evidence>
<keyword evidence="13 16" id="KW-0234">DNA repair</keyword>
<dbReference type="EMBL" id="PGTN01000006">
    <property type="protein sequence ID" value="PJF48767.1"/>
    <property type="molecule type" value="Genomic_DNA"/>
</dbReference>
<evidence type="ECO:0000256" key="6">
    <source>
        <dbReference type="ARBA" id="ARBA00022705"/>
    </source>
</evidence>
<dbReference type="GO" id="GO:0003887">
    <property type="term" value="F:DNA-directed DNA polymerase activity"/>
    <property type="evidence" value="ECO:0007669"/>
    <property type="project" value="UniProtKB-UniRule"/>
</dbReference>
<dbReference type="Gene3D" id="3.30.70.370">
    <property type="match status" value="1"/>
</dbReference>
<evidence type="ECO:0000256" key="8">
    <source>
        <dbReference type="ARBA" id="ARBA00022763"/>
    </source>
</evidence>
<keyword evidence="11 16" id="KW-0239">DNA-directed DNA polymerase</keyword>
<dbReference type="GO" id="GO:0003677">
    <property type="term" value="F:DNA binding"/>
    <property type="evidence" value="ECO:0007669"/>
    <property type="project" value="UniProtKB-UniRule"/>
</dbReference>
<dbReference type="GO" id="GO:0008409">
    <property type="term" value="F:5'-3' exonuclease activity"/>
    <property type="evidence" value="ECO:0007669"/>
    <property type="project" value="UniProtKB-UniRule"/>
</dbReference>
<evidence type="ECO:0000256" key="13">
    <source>
        <dbReference type="ARBA" id="ARBA00023204"/>
    </source>
</evidence>
<keyword evidence="10 16" id="KW-0269">Exonuclease</keyword>
<evidence type="ECO:0000259" key="19">
    <source>
        <dbReference type="SMART" id="SM00482"/>
    </source>
</evidence>
<dbReference type="InterPro" id="IPR018320">
    <property type="entry name" value="DNA_polymerase_1"/>
</dbReference>
<keyword evidence="5 16" id="KW-0548">Nucleotidyltransferase</keyword>
<proteinExistence type="inferred from homology"/>
<evidence type="ECO:0000313" key="21">
    <source>
        <dbReference type="Proteomes" id="UP000230790"/>
    </source>
</evidence>
<dbReference type="InterPro" id="IPR043502">
    <property type="entry name" value="DNA/RNA_pol_sf"/>
</dbReference>